<keyword evidence="2" id="KW-1185">Reference proteome</keyword>
<gene>
    <name evidence="1" type="ORF">OSB1V03_LOCUS8045</name>
</gene>
<name>A0A7R9KTB4_9ACAR</name>
<protein>
    <submittedName>
        <fullName evidence="1">Uncharacterized protein</fullName>
    </submittedName>
</protein>
<dbReference type="EMBL" id="OC859467">
    <property type="protein sequence ID" value="CAD7627620.1"/>
    <property type="molecule type" value="Genomic_DNA"/>
</dbReference>
<evidence type="ECO:0000313" key="1">
    <source>
        <dbReference type="EMBL" id="CAD7627620.1"/>
    </source>
</evidence>
<dbReference type="Proteomes" id="UP000759131">
    <property type="component" value="Unassembled WGS sequence"/>
</dbReference>
<accession>A0A7R9KTB4</accession>
<dbReference type="AlphaFoldDB" id="A0A7R9KTB4"/>
<proteinExistence type="predicted"/>
<evidence type="ECO:0000313" key="2">
    <source>
        <dbReference type="Proteomes" id="UP000759131"/>
    </source>
</evidence>
<organism evidence="1">
    <name type="scientific">Medioppia subpectinata</name>
    <dbReference type="NCBI Taxonomy" id="1979941"/>
    <lineage>
        <taxon>Eukaryota</taxon>
        <taxon>Metazoa</taxon>
        <taxon>Ecdysozoa</taxon>
        <taxon>Arthropoda</taxon>
        <taxon>Chelicerata</taxon>
        <taxon>Arachnida</taxon>
        <taxon>Acari</taxon>
        <taxon>Acariformes</taxon>
        <taxon>Sarcoptiformes</taxon>
        <taxon>Oribatida</taxon>
        <taxon>Brachypylina</taxon>
        <taxon>Oppioidea</taxon>
        <taxon>Oppiidae</taxon>
        <taxon>Medioppia</taxon>
    </lineage>
</organism>
<dbReference type="OrthoDB" id="10444515at2759"/>
<reference evidence="1" key="1">
    <citation type="submission" date="2020-11" db="EMBL/GenBank/DDBJ databases">
        <authorList>
            <person name="Tran Van P."/>
        </authorList>
    </citation>
    <scope>NUCLEOTIDE SEQUENCE</scope>
</reference>
<sequence>MTRGVISINNDEQNENIELTLSVRPMASSENAKALPVHIIVSLFCPKYSTAIDTQTHGQLACTATDVNLCRNSVPPGPTGVFSYLSCQRPSNRMRTCIYTCNAVPCDVTCANTLDYQRGECIYDVTRTTTSCMCFRQ</sequence>
<dbReference type="EMBL" id="CAJPIZ010004892">
    <property type="protein sequence ID" value="CAG2108050.1"/>
    <property type="molecule type" value="Genomic_DNA"/>
</dbReference>